<evidence type="ECO:0000256" key="3">
    <source>
        <dbReference type="ARBA" id="ARBA00023054"/>
    </source>
</evidence>
<sequence>MAMAPYCDGDADWYQYGLDDDFPPLCSSASPLAILSAQDYPLPIAAAPPPHLSRSNADELIEGSGSSHGGALVAPADYPSSALMNLRSVLISKKKTLIFREDESYYGLPFFSAPPPAATGDQYHFSTNQLPPLPADIATVGLDDTLLHPLGDIDLEAFDTDDVEHKPPHHHMQADQHPVAQEYACLDVDFHEEDQKPMVIVDTFRPRAHAFEMMNMNNHHAIADHQEAKPAVPALLPPPSLARPRGRRTGGDYRSSAPAAGKTRLDHIGFEELRKYFYMPITRAAREMHVGLTVLKKRCRELGIARWPHRKMKSLKSLILNVQEMGNGMNAAAVQEELAALETYCALMEENPAIELTEHTKKLRQACFKESYKRRRAAAVNVIDHHFYDFGNQYHHRQLPPPPQPSSAESHGHDSSFFGY</sequence>
<reference evidence="9" key="1">
    <citation type="submission" date="2020-07" db="EMBL/GenBank/DDBJ databases">
        <title>Genome sequence and genetic diversity analysis of an under-domesticated orphan crop, white fonio (Digitaria exilis).</title>
        <authorList>
            <person name="Bennetzen J.L."/>
            <person name="Chen S."/>
            <person name="Ma X."/>
            <person name="Wang X."/>
            <person name="Yssel A.E.J."/>
            <person name="Chaluvadi S.R."/>
            <person name="Johnson M."/>
            <person name="Gangashetty P."/>
            <person name="Hamidou F."/>
            <person name="Sanogo M.D."/>
            <person name="Zwaenepoel A."/>
            <person name="Wallace J."/>
            <person name="Van De Peer Y."/>
            <person name="Van Deynze A."/>
        </authorList>
    </citation>
    <scope>NUCLEOTIDE SEQUENCE</scope>
    <source>
        <tissue evidence="9">Leaves</tissue>
    </source>
</reference>
<feature type="region of interest" description="Disordered" evidence="7">
    <location>
        <begin position="394"/>
        <end position="420"/>
    </location>
</feature>
<dbReference type="PANTHER" id="PTHR46373:SF2">
    <property type="entry name" value="RWP-RK DOMAIN-CONTAINING PROTEIN"/>
    <property type="match status" value="1"/>
</dbReference>
<gene>
    <name evidence="9" type="ORF">HU200_036231</name>
</gene>
<evidence type="ECO:0000313" key="9">
    <source>
        <dbReference type="EMBL" id="KAF8696616.1"/>
    </source>
</evidence>
<keyword evidence="10" id="KW-1185">Reference proteome</keyword>
<evidence type="ECO:0000256" key="7">
    <source>
        <dbReference type="SAM" id="MobiDB-lite"/>
    </source>
</evidence>
<comment type="caution">
    <text evidence="9">The sequence shown here is derived from an EMBL/GenBank/DDBJ whole genome shotgun (WGS) entry which is preliminary data.</text>
</comment>
<evidence type="ECO:0000256" key="1">
    <source>
        <dbReference type="ARBA" id="ARBA00004049"/>
    </source>
</evidence>
<feature type="domain" description="RWP-RK" evidence="8">
    <location>
        <begin position="247"/>
        <end position="336"/>
    </location>
</feature>
<dbReference type="PANTHER" id="PTHR46373">
    <property type="entry name" value="PROTEIN RKD4"/>
    <property type="match status" value="1"/>
</dbReference>
<organism evidence="9 10">
    <name type="scientific">Digitaria exilis</name>
    <dbReference type="NCBI Taxonomy" id="1010633"/>
    <lineage>
        <taxon>Eukaryota</taxon>
        <taxon>Viridiplantae</taxon>
        <taxon>Streptophyta</taxon>
        <taxon>Embryophyta</taxon>
        <taxon>Tracheophyta</taxon>
        <taxon>Spermatophyta</taxon>
        <taxon>Magnoliopsida</taxon>
        <taxon>Liliopsida</taxon>
        <taxon>Poales</taxon>
        <taxon>Poaceae</taxon>
        <taxon>PACMAD clade</taxon>
        <taxon>Panicoideae</taxon>
        <taxon>Panicodae</taxon>
        <taxon>Paniceae</taxon>
        <taxon>Anthephorinae</taxon>
        <taxon>Digitaria</taxon>
    </lineage>
</organism>
<accession>A0A835ELY7</accession>
<dbReference type="AlphaFoldDB" id="A0A835ELY7"/>
<evidence type="ECO:0000256" key="5">
    <source>
        <dbReference type="ARBA" id="ARBA00023163"/>
    </source>
</evidence>
<comment type="function">
    <text evidence="1">Putative transcription factor.</text>
</comment>
<protein>
    <recommendedName>
        <fullName evidence="8">RWP-RK domain-containing protein</fullName>
    </recommendedName>
</protein>
<keyword evidence="3" id="KW-0175">Coiled coil</keyword>
<feature type="region of interest" description="Disordered" evidence="7">
    <location>
        <begin position="236"/>
        <end position="260"/>
    </location>
</feature>
<dbReference type="GO" id="GO:0003700">
    <property type="term" value="F:DNA-binding transcription factor activity"/>
    <property type="evidence" value="ECO:0007669"/>
    <property type="project" value="InterPro"/>
</dbReference>
<evidence type="ECO:0000259" key="8">
    <source>
        <dbReference type="PROSITE" id="PS51519"/>
    </source>
</evidence>
<keyword evidence="6" id="KW-0539">Nucleus</keyword>
<dbReference type="OrthoDB" id="6270329at2759"/>
<keyword evidence="4" id="KW-0238">DNA-binding</keyword>
<proteinExistence type="predicted"/>
<dbReference type="PROSITE" id="PS51519">
    <property type="entry name" value="RWP_RK"/>
    <property type="match status" value="1"/>
</dbReference>
<name>A0A835ELY7_9POAL</name>
<dbReference type="EMBL" id="JACEFO010001880">
    <property type="protein sequence ID" value="KAF8696616.1"/>
    <property type="molecule type" value="Genomic_DNA"/>
</dbReference>
<dbReference type="InterPro" id="IPR044607">
    <property type="entry name" value="RKD-like"/>
</dbReference>
<evidence type="ECO:0000256" key="2">
    <source>
        <dbReference type="ARBA" id="ARBA00023015"/>
    </source>
</evidence>
<dbReference type="Proteomes" id="UP000636709">
    <property type="component" value="Unassembled WGS sequence"/>
</dbReference>
<keyword evidence="5" id="KW-0804">Transcription</keyword>
<dbReference type="InterPro" id="IPR003035">
    <property type="entry name" value="RWP-RK_dom"/>
</dbReference>
<evidence type="ECO:0000256" key="6">
    <source>
        <dbReference type="ARBA" id="ARBA00023242"/>
    </source>
</evidence>
<evidence type="ECO:0000313" key="10">
    <source>
        <dbReference type="Proteomes" id="UP000636709"/>
    </source>
</evidence>
<dbReference type="Pfam" id="PF02042">
    <property type="entry name" value="RWP-RK"/>
    <property type="match status" value="1"/>
</dbReference>
<evidence type="ECO:0000256" key="4">
    <source>
        <dbReference type="ARBA" id="ARBA00023125"/>
    </source>
</evidence>
<dbReference type="GO" id="GO:0003677">
    <property type="term" value="F:DNA binding"/>
    <property type="evidence" value="ECO:0007669"/>
    <property type="project" value="UniProtKB-KW"/>
</dbReference>
<keyword evidence="2" id="KW-0805">Transcription regulation</keyword>